<dbReference type="SUPFAM" id="SSF47413">
    <property type="entry name" value="lambda repressor-like DNA-binding domains"/>
    <property type="match status" value="1"/>
</dbReference>
<dbReference type="CDD" id="cd00093">
    <property type="entry name" value="HTH_XRE"/>
    <property type="match status" value="1"/>
</dbReference>
<sequence length="301" mass="34115">MTDDLSGRTAFADALARLRTSRGLNKKALAQMMGFDPSYVSHVERGRHRPTLEFAARADAVLHTNGELAAAFEEFVADTQSPDSPTPRTTRTPVHIPQGLVVRREEAALDLGDDGYYHIRILRDVHNAGDQPVTRFPVRIEADAHPADPLRSRTFYRDNPITLEELDFRATFDGEPARWELVKDCDAYKKIYVYFEPAGVPSPIYPGHSATIVCAYRVHATKWGNWFEREIRWPTEELSVHLRFPVRLGVSLTGREVTWSGDRKLPSEVTSSTHDGSTHYTWTTTVPPLTNQYHFDWQLAA</sequence>
<gene>
    <name evidence="2" type="ORF">ACFY35_35750</name>
</gene>
<dbReference type="EMBL" id="JBIAZU010000006">
    <property type="protein sequence ID" value="MFF5294827.1"/>
    <property type="molecule type" value="Genomic_DNA"/>
</dbReference>
<protein>
    <submittedName>
        <fullName evidence="2">Helix-turn-helix domain-containing protein</fullName>
    </submittedName>
</protein>
<proteinExistence type="predicted"/>
<dbReference type="InterPro" id="IPR010982">
    <property type="entry name" value="Lambda_DNA-bd_dom_sf"/>
</dbReference>
<dbReference type="SMART" id="SM00530">
    <property type="entry name" value="HTH_XRE"/>
    <property type="match status" value="1"/>
</dbReference>
<keyword evidence="3" id="KW-1185">Reference proteome</keyword>
<dbReference type="RefSeq" id="WP_020517514.1">
    <property type="nucleotide sequence ID" value="NZ_JBIAZU010000006.1"/>
</dbReference>
<dbReference type="Pfam" id="PF13560">
    <property type="entry name" value="HTH_31"/>
    <property type="match status" value="1"/>
</dbReference>
<dbReference type="Proteomes" id="UP001602245">
    <property type="component" value="Unassembled WGS sequence"/>
</dbReference>
<dbReference type="Gene3D" id="1.10.260.40">
    <property type="entry name" value="lambda repressor-like DNA-binding domains"/>
    <property type="match status" value="1"/>
</dbReference>
<dbReference type="InterPro" id="IPR001387">
    <property type="entry name" value="Cro/C1-type_HTH"/>
</dbReference>
<feature type="domain" description="HTH cro/C1-type" evidence="1">
    <location>
        <begin position="15"/>
        <end position="69"/>
    </location>
</feature>
<evidence type="ECO:0000313" key="2">
    <source>
        <dbReference type="EMBL" id="MFF5294827.1"/>
    </source>
</evidence>
<accession>A0ABW6WRM8</accession>
<evidence type="ECO:0000313" key="3">
    <source>
        <dbReference type="Proteomes" id="UP001602245"/>
    </source>
</evidence>
<dbReference type="PROSITE" id="PS50943">
    <property type="entry name" value="HTH_CROC1"/>
    <property type="match status" value="1"/>
</dbReference>
<evidence type="ECO:0000259" key="1">
    <source>
        <dbReference type="PROSITE" id="PS50943"/>
    </source>
</evidence>
<organism evidence="2 3">
    <name type="scientific">Paractinoplanes globisporus</name>
    <dbReference type="NCBI Taxonomy" id="113565"/>
    <lineage>
        <taxon>Bacteria</taxon>
        <taxon>Bacillati</taxon>
        <taxon>Actinomycetota</taxon>
        <taxon>Actinomycetes</taxon>
        <taxon>Micromonosporales</taxon>
        <taxon>Micromonosporaceae</taxon>
        <taxon>Paractinoplanes</taxon>
    </lineage>
</organism>
<name>A0ABW6WRM8_9ACTN</name>
<reference evidence="2 3" key="1">
    <citation type="submission" date="2024-10" db="EMBL/GenBank/DDBJ databases">
        <title>The Natural Products Discovery Center: Release of the First 8490 Sequenced Strains for Exploring Actinobacteria Biosynthetic Diversity.</title>
        <authorList>
            <person name="Kalkreuter E."/>
            <person name="Kautsar S.A."/>
            <person name="Yang D."/>
            <person name="Bader C.D."/>
            <person name="Teijaro C.N."/>
            <person name="Fluegel L."/>
            <person name="Davis C.M."/>
            <person name="Simpson J.R."/>
            <person name="Lauterbach L."/>
            <person name="Steele A.D."/>
            <person name="Gui C."/>
            <person name="Meng S."/>
            <person name="Li G."/>
            <person name="Viehrig K."/>
            <person name="Ye F."/>
            <person name="Su P."/>
            <person name="Kiefer A.F."/>
            <person name="Nichols A."/>
            <person name="Cepeda A.J."/>
            <person name="Yan W."/>
            <person name="Fan B."/>
            <person name="Jiang Y."/>
            <person name="Adhikari A."/>
            <person name="Zheng C.-J."/>
            <person name="Schuster L."/>
            <person name="Cowan T.M."/>
            <person name="Smanski M.J."/>
            <person name="Chevrette M.G."/>
            <person name="De Carvalho L.P.S."/>
            <person name="Shen B."/>
        </authorList>
    </citation>
    <scope>NUCLEOTIDE SEQUENCE [LARGE SCALE GENOMIC DNA]</scope>
    <source>
        <strain evidence="2 3">NPDC000087</strain>
    </source>
</reference>
<comment type="caution">
    <text evidence="2">The sequence shown here is derived from an EMBL/GenBank/DDBJ whole genome shotgun (WGS) entry which is preliminary data.</text>
</comment>